<dbReference type="InterPro" id="IPR001890">
    <property type="entry name" value="RNA-binding_CRM"/>
</dbReference>
<dbReference type="GO" id="GO:0003723">
    <property type="term" value="F:RNA binding"/>
    <property type="evidence" value="ECO:0007669"/>
    <property type="project" value="UniProtKB-UniRule"/>
</dbReference>
<evidence type="ECO:0000256" key="2">
    <source>
        <dbReference type="PROSITE-ProRule" id="PRU00626"/>
    </source>
</evidence>
<feature type="domain" description="CRM" evidence="3">
    <location>
        <begin position="1"/>
        <end position="95"/>
    </location>
</feature>
<organism evidence="4 5">
    <name type="scientific">Feifania hominis</name>
    <dbReference type="NCBI Taxonomy" id="2763660"/>
    <lineage>
        <taxon>Bacteria</taxon>
        <taxon>Bacillati</taxon>
        <taxon>Bacillota</taxon>
        <taxon>Clostridia</taxon>
        <taxon>Eubacteriales</taxon>
        <taxon>Feifaniaceae</taxon>
        <taxon>Feifania</taxon>
    </lineage>
</organism>
<dbReference type="PANTHER" id="PTHR40065">
    <property type="entry name" value="RNA-BINDING PROTEIN YHBY"/>
    <property type="match status" value="1"/>
</dbReference>
<gene>
    <name evidence="4" type="primary">yhbY</name>
    <name evidence="4" type="ORF">H8695_03245</name>
</gene>
<accession>A0A926DD87</accession>
<dbReference type="InterPro" id="IPR051925">
    <property type="entry name" value="RNA-binding_domain"/>
</dbReference>
<dbReference type="SMART" id="SM01103">
    <property type="entry name" value="CRS1_YhbY"/>
    <property type="match status" value="1"/>
</dbReference>
<dbReference type="NCBIfam" id="TIGR00253">
    <property type="entry name" value="RNA_bind_YhbY"/>
    <property type="match status" value="1"/>
</dbReference>
<keyword evidence="1 2" id="KW-0694">RNA-binding</keyword>
<evidence type="ECO:0000259" key="3">
    <source>
        <dbReference type="PROSITE" id="PS51295"/>
    </source>
</evidence>
<dbReference type="Pfam" id="PF01985">
    <property type="entry name" value="CRS1_YhbY"/>
    <property type="match status" value="1"/>
</dbReference>
<dbReference type="InterPro" id="IPR017924">
    <property type="entry name" value="RNA-binding_YhbY"/>
</dbReference>
<sequence>MLTSKQRAKLRALANDQQPIFQIGKNGISDVFCDEIGEALEKRELIKCTVLETAMLTARQAAEAVAEATGADVVQCIGSRFVLYRESKKNKLIEL</sequence>
<keyword evidence="5" id="KW-1185">Reference proteome</keyword>
<dbReference type="Proteomes" id="UP000620366">
    <property type="component" value="Unassembled WGS sequence"/>
</dbReference>
<dbReference type="RefSeq" id="WP_249299435.1">
    <property type="nucleotide sequence ID" value="NZ_JACRSP010000001.1"/>
</dbReference>
<proteinExistence type="predicted"/>
<dbReference type="PANTHER" id="PTHR40065:SF3">
    <property type="entry name" value="RNA-BINDING PROTEIN YHBY"/>
    <property type="match status" value="1"/>
</dbReference>
<dbReference type="Gene3D" id="3.30.110.60">
    <property type="entry name" value="YhbY-like"/>
    <property type="match status" value="1"/>
</dbReference>
<protein>
    <submittedName>
        <fullName evidence="4">Ribosome assembly RNA-binding protein YhbY</fullName>
    </submittedName>
</protein>
<dbReference type="SUPFAM" id="SSF75471">
    <property type="entry name" value="YhbY-like"/>
    <property type="match status" value="1"/>
</dbReference>
<dbReference type="EMBL" id="JACRSP010000001">
    <property type="protein sequence ID" value="MBC8535706.1"/>
    <property type="molecule type" value="Genomic_DNA"/>
</dbReference>
<comment type="caution">
    <text evidence="4">The sequence shown here is derived from an EMBL/GenBank/DDBJ whole genome shotgun (WGS) entry which is preliminary data.</text>
</comment>
<reference evidence="4" key="1">
    <citation type="submission" date="2020-08" db="EMBL/GenBank/DDBJ databases">
        <title>Genome public.</title>
        <authorList>
            <person name="Liu C."/>
            <person name="Sun Q."/>
        </authorList>
    </citation>
    <scope>NUCLEOTIDE SEQUENCE</scope>
    <source>
        <strain evidence="4">BX7</strain>
    </source>
</reference>
<evidence type="ECO:0000313" key="4">
    <source>
        <dbReference type="EMBL" id="MBC8535706.1"/>
    </source>
</evidence>
<dbReference type="AlphaFoldDB" id="A0A926DD87"/>
<dbReference type="InterPro" id="IPR035920">
    <property type="entry name" value="YhbY-like_sf"/>
</dbReference>
<evidence type="ECO:0000313" key="5">
    <source>
        <dbReference type="Proteomes" id="UP000620366"/>
    </source>
</evidence>
<evidence type="ECO:0000256" key="1">
    <source>
        <dbReference type="ARBA" id="ARBA00022884"/>
    </source>
</evidence>
<dbReference type="PROSITE" id="PS51295">
    <property type="entry name" value="CRM"/>
    <property type="match status" value="1"/>
</dbReference>
<name>A0A926DD87_9FIRM</name>